<feature type="transmembrane region" description="Helical" evidence="7">
    <location>
        <begin position="401"/>
        <end position="420"/>
    </location>
</feature>
<evidence type="ECO:0000256" key="4">
    <source>
        <dbReference type="ARBA" id="ARBA00022692"/>
    </source>
</evidence>
<evidence type="ECO:0000256" key="2">
    <source>
        <dbReference type="ARBA" id="ARBA00008335"/>
    </source>
</evidence>
<comment type="subcellular location">
    <subcellularLocation>
        <location evidence="1">Endomembrane system</location>
        <topology evidence="1">Multi-pass membrane protein</topology>
    </subcellularLocation>
</comment>
<feature type="domain" description="Major facilitator superfamily (MFS) profile" evidence="8">
    <location>
        <begin position="13"/>
        <end position="465"/>
    </location>
</feature>
<evidence type="ECO:0000256" key="5">
    <source>
        <dbReference type="ARBA" id="ARBA00022989"/>
    </source>
</evidence>
<protein>
    <submittedName>
        <fullName evidence="9">MFS transporter</fullName>
    </submittedName>
</protein>
<comment type="similarity">
    <text evidence="2">Belongs to the major facilitator superfamily.</text>
</comment>
<evidence type="ECO:0000313" key="10">
    <source>
        <dbReference type="Proteomes" id="UP000253426"/>
    </source>
</evidence>
<name>A0A366H327_9BACT</name>
<dbReference type="InterPro" id="IPR020846">
    <property type="entry name" value="MFS_dom"/>
</dbReference>
<feature type="transmembrane region" description="Helical" evidence="7">
    <location>
        <begin position="275"/>
        <end position="297"/>
    </location>
</feature>
<keyword evidence="6 7" id="KW-0472">Membrane</keyword>
<dbReference type="RefSeq" id="WP_245958302.1">
    <property type="nucleotide sequence ID" value="NZ_QNRR01000020.1"/>
</dbReference>
<comment type="caution">
    <text evidence="9">The sequence shown here is derived from an EMBL/GenBank/DDBJ whole genome shotgun (WGS) entry which is preliminary data.</text>
</comment>
<dbReference type="GO" id="GO:0022857">
    <property type="term" value="F:transmembrane transporter activity"/>
    <property type="evidence" value="ECO:0007669"/>
    <property type="project" value="InterPro"/>
</dbReference>
<keyword evidence="10" id="KW-1185">Reference proteome</keyword>
<reference evidence="9 10" key="1">
    <citation type="submission" date="2018-06" db="EMBL/GenBank/DDBJ databases">
        <title>Genomic Encyclopedia of Type Strains, Phase IV (KMG-IV): sequencing the most valuable type-strain genomes for metagenomic binning, comparative biology and taxonomic classification.</title>
        <authorList>
            <person name="Goeker M."/>
        </authorList>
    </citation>
    <scope>NUCLEOTIDE SEQUENCE [LARGE SCALE GENOMIC DNA]</scope>
    <source>
        <strain evidence="9 10">DSM 25532</strain>
    </source>
</reference>
<dbReference type="GO" id="GO:0012505">
    <property type="term" value="C:endomembrane system"/>
    <property type="evidence" value="ECO:0007669"/>
    <property type="project" value="UniProtKB-SubCell"/>
</dbReference>
<dbReference type="Gene3D" id="1.20.1250.20">
    <property type="entry name" value="MFS general substrate transporter like domains"/>
    <property type="match status" value="1"/>
</dbReference>
<evidence type="ECO:0000259" key="8">
    <source>
        <dbReference type="PROSITE" id="PS50850"/>
    </source>
</evidence>
<dbReference type="PANTHER" id="PTHR23514">
    <property type="entry name" value="BYPASS OF STOP CODON PROTEIN 6"/>
    <property type="match status" value="1"/>
</dbReference>
<proteinExistence type="inferred from homology"/>
<evidence type="ECO:0000256" key="3">
    <source>
        <dbReference type="ARBA" id="ARBA00022448"/>
    </source>
</evidence>
<gene>
    <name evidence="9" type="ORF">DES53_12045</name>
</gene>
<keyword evidence="4 7" id="KW-0812">Transmembrane</keyword>
<dbReference type="PANTHER" id="PTHR23514:SF3">
    <property type="entry name" value="BYPASS OF STOP CODON PROTEIN 6"/>
    <property type="match status" value="1"/>
</dbReference>
<dbReference type="InterPro" id="IPR036259">
    <property type="entry name" value="MFS_trans_sf"/>
</dbReference>
<keyword evidence="5 7" id="KW-1133">Transmembrane helix</keyword>
<feature type="transmembrane region" description="Helical" evidence="7">
    <location>
        <begin position="317"/>
        <end position="336"/>
    </location>
</feature>
<feature type="transmembrane region" description="Helical" evidence="7">
    <location>
        <begin position="211"/>
        <end position="231"/>
    </location>
</feature>
<dbReference type="Pfam" id="PF07690">
    <property type="entry name" value="MFS_1"/>
    <property type="match status" value="1"/>
</dbReference>
<dbReference type="SUPFAM" id="SSF103473">
    <property type="entry name" value="MFS general substrate transporter"/>
    <property type="match status" value="2"/>
</dbReference>
<dbReference type="AlphaFoldDB" id="A0A366H327"/>
<accession>A0A366H327</accession>
<feature type="transmembrane region" description="Helical" evidence="7">
    <location>
        <begin position="251"/>
        <end position="268"/>
    </location>
</feature>
<evidence type="ECO:0000313" key="9">
    <source>
        <dbReference type="EMBL" id="RBP35676.1"/>
    </source>
</evidence>
<feature type="transmembrane region" description="Helical" evidence="7">
    <location>
        <begin position="143"/>
        <end position="165"/>
    </location>
</feature>
<dbReference type="GO" id="GO:0016020">
    <property type="term" value="C:membrane"/>
    <property type="evidence" value="ECO:0007669"/>
    <property type="project" value="TreeGrafter"/>
</dbReference>
<dbReference type="InterPro" id="IPR051788">
    <property type="entry name" value="MFS_Transporter"/>
</dbReference>
<feature type="transmembrane region" description="Helical" evidence="7">
    <location>
        <begin position="110"/>
        <end position="136"/>
    </location>
</feature>
<feature type="transmembrane region" description="Helical" evidence="7">
    <location>
        <begin position="12"/>
        <end position="30"/>
    </location>
</feature>
<evidence type="ECO:0000256" key="7">
    <source>
        <dbReference type="SAM" id="Phobius"/>
    </source>
</evidence>
<feature type="transmembrane region" description="Helical" evidence="7">
    <location>
        <begin position="348"/>
        <end position="381"/>
    </location>
</feature>
<dbReference type="InterPro" id="IPR011701">
    <property type="entry name" value="MFS"/>
</dbReference>
<feature type="transmembrane region" description="Helical" evidence="7">
    <location>
        <begin position="523"/>
        <end position="540"/>
    </location>
</feature>
<dbReference type="PROSITE" id="PS50850">
    <property type="entry name" value="MFS"/>
    <property type="match status" value="1"/>
</dbReference>
<evidence type="ECO:0000256" key="6">
    <source>
        <dbReference type="ARBA" id="ARBA00023136"/>
    </source>
</evidence>
<organism evidence="9 10">
    <name type="scientific">Roseimicrobium gellanilyticum</name>
    <dbReference type="NCBI Taxonomy" id="748857"/>
    <lineage>
        <taxon>Bacteria</taxon>
        <taxon>Pseudomonadati</taxon>
        <taxon>Verrucomicrobiota</taxon>
        <taxon>Verrucomicrobiia</taxon>
        <taxon>Verrucomicrobiales</taxon>
        <taxon>Verrucomicrobiaceae</taxon>
        <taxon>Roseimicrobium</taxon>
    </lineage>
</organism>
<dbReference type="Proteomes" id="UP000253426">
    <property type="component" value="Unassembled WGS sequence"/>
</dbReference>
<evidence type="ECO:0000256" key="1">
    <source>
        <dbReference type="ARBA" id="ARBA00004127"/>
    </source>
</evidence>
<feature type="transmembrane region" description="Helical" evidence="7">
    <location>
        <begin position="171"/>
        <end position="190"/>
    </location>
</feature>
<feature type="transmembrane region" description="Helical" evidence="7">
    <location>
        <begin position="50"/>
        <end position="72"/>
    </location>
</feature>
<feature type="transmembrane region" description="Helical" evidence="7">
    <location>
        <begin position="79"/>
        <end position="98"/>
    </location>
</feature>
<keyword evidence="3" id="KW-0813">Transport</keyword>
<dbReference type="EMBL" id="QNRR01000020">
    <property type="protein sequence ID" value="RBP35676.1"/>
    <property type="molecule type" value="Genomic_DNA"/>
</dbReference>
<sequence>MSNDGIAPNAKRLLWAGFMAILAAGVGFAIRGQIFDVWRAKFGFTGLEVGLVGGAGFTGFCFGIIIGGVIVDKIGYGKLVVAALLFHVLSAVVTFGAMDGMATKTAFVYLWTGTFLFAVANGTLEAVANPLVATLFPNNRTHYLNILHASWPLGMVLGGSAGAFLGEQFHWGWKAQLALFLVPTAIYALMFMGQKFPKSEASQKGLGLGQMLKDVGIMGAAVIGLFIGLFFKDGLGPLLAGFTGSDFFSSSSWMWISVAIGVATWLLFSGLSGWAVGAWLLFVLFITHALVGAVELGTDGWIQNITGNILTPIEGKYLFIATSALMFALRFCAHFIEKNLKLSPIGILLVCALIACLGLNMVAGVTAFGGALGAVLIYGVGKTFFWPTMLAVVGDRFPSTGAVAMSIMGGIGMMSAGLVGSPGLGYAKDRFAGESLASTDAALYQQYKAEKPSAWMGFILDPATGLDGKKLGEAKTKLGAAREELVKAGTKDPQAAYAKLTPEEQKVLKADIEGDRKTLRADAFIPAAMAVIYLLLLLYFKGIGGYKPVSIETERITGGVNAPMEA</sequence>